<organism evidence="7 8">
    <name type="scientific">Flavobacterium silvaticum</name>
    <dbReference type="NCBI Taxonomy" id="1852020"/>
    <lineage>
        <taxon>Bacteria</taxon>
        <taxon>Pseudomonadati</taxon>
        <taxon>Bacteroidota</taxon>
        <taxon>Flavobacteriia</taxon>
        <taxon>Flavobacteriales</taxon>
        <taxon>Flavobacteriaceae</taxon>
        <taxon>Flavobacterium</taxon>
    </lineage>
</organism>
<dbReference type="InterPro" id="IPR036249">
    <property type="entry name" value="Thioredoxin-like_sf"/>
</dbReference>
<dbReference type="PROSITE" id="PS51352">
    <property type="entry name" value="THIOREDOXIN_2"/>
    <property type="match status" value="1"/>
</dbReference>
<sequence>MKKALLALAIPALLVSCKGENEFTINGNIKGFDGKKVFLEVQDDSIGPKTIDTAKIENGSFKFDGEVKEPRLYAVRIESLQGKSYFIGEGGSIDLKINKDSLTSINARGTINNDKMTEFTKLIDPIQKEAMEFQKANQQKVMEAQKTQDTVIMNGLRKQFMAIRKKMDDKAVNFIKSNSNTYVALLLIKNRMYGMQGDLAEVEALYNGLDPKVKESTEGKSLGKRLAEAKKISVGKLAPDFSAQTPEGKTVSLKESLGKITIIDFWASWCGPCRKANPEMVALYNEFHDKGLNIIGVSLDKPGQADKWKEAIAKDGLVWTQVSNLKEWEDPIAKTYSVESIPQMFVLNQSGVVIAKDVHGEELRSKLQQALSPAPVSGPMPGAPMPVQKK</sequence>
<dbReference type="GO" id="GO:0016491">
    <property type="term" value="F:oxidoreductase activity"/>
    <property type="evidence" value="ECO:0007669"/>
    <property type="project" value="InterPro"/>
</dbReference>
<dbReference type="Proteomes" id="UP000712080">
    <property type="component" value="Unassembled WGS sequence"/>
</dbReference>
<proteinExistence type="predicted"/>
<dbReference type="PANTHER" id="PTHR42852:SF6">
    <property type="entry name" value="THIOL:DISULFIDE INTERCHANGE PROTEIN DSBE"/>
    <property type="match status" value="1"/>
</dbReference>
<evidence type="ECO:0000256" key="3">
    <source>
        <dbReference type="ARBA" id="ARBA00023157"/>
    </source>
</evidence>
<dbReference type="InterPro" id="IPR025380">
    <property type="entry name" value="DUF4369"/>
</dbReference>
<dbReference type="InterPro" id="IPR050553">
    <property type="entry name" value="Thioredoxin_ResA/DsbE_sf"/>
</dbReference>
<dbReference type="Pfam" id="PF14289">
    <property type="entry name" value="DUF4369"/>
    <property type="match status" value="1"/>
</dbReference>
<dbReference type="SUPFAM" id="SSF52833">
    <property type="entry name" value="Thioredoxin-like"/>
    <property type="match status" value="1"/>
</dbReference>
<name>A0A972FJ43_9FLAO</name>
<accession>A0A972FJ43</accession>
<evidence type="ECO:0000256" key="5">
    <source>
        <dbReference type="SAM" id="MobiDB-lite"/>
    </source>
</evidence>
<evidence type="ECO:0000313" key="8">
    <source>
        <dbReference type="Proteomes" id="UP000712080"/>
    </source>
</evidence>
<dbReference type="CDD" id="cd02966">
    <property type="entry name" value="TlpA_like_family"/>
    <property type="match status" value="1"/>
</dbReference>
<dbReference type="InterPro" id="IPR000866">
    <property type="entry name" value="AhpC/TSA"/>
</dbReference>
<evidence type="ECO:0000313" key="7">
    <source>
        <dbReference type="EMBL" id="NMH26911.1"/>
    </source>
</evidence>
<dbReference type="GO" id="GO:0030313">
    <property type="term" value="C:cell envelope"/>
    <property type="evidence" value="ECO:0007669"/>
    <property type="project" value="UniProtKB-SubCell"/>
</dbReference>
<dbReference type="GO" id="GO:0017004">
    <property type="term" value="P:cytochrome complex assembly"/>
    <property type="evidence" value="ECO:0007669"/>
    <property type="project" value="UniProtKB-KW"/>
</dbReference>
<feature type="region of interest" description="Disordered" evidence="5">
    <location>
        <begin position="367"/>
        <end position="390"/>
    </location>
</feature>
<dbReference type="AlphaFoldDB" id="A0A972FJ43"/>
<dbReference type="PROSITE" id="PS51257">
    <property type="entry name" value="PROKAR_LIPOPROTEIN"/>
    <property type="match status" value="1"/>
</dbReference>
<evidence type="ECO:0000256" key="4">
    <source>
        <dbReference type="ARBA" id="ARBA00023284"/>
    </source>
</evidence>
<keyword evidence="8" id="KW-1185">Reference proteome</keyword>
<dbReference type="EMBL" id="JAAMPU010000097">
    <property type="protein sequence ID" value="NMH26911.1"/>
    <property type="molecule type" value="Genomic_DNA"/>
</dbReference>
<comment type="caution">
    <text evidence="7">The sequence shown here is derived from an EMBL/GenBank/DDBJ whole genome shotgun (WGS) entry which is preliminary data.</text>
</comment>
<reference evidence="7" key="1">
    <citation type="submission" date="2020-02" db="EMBL/GenBank/DDBJ databases">
        <title>Flavobacterium sp. genome.</title>
        <authorList>
            <person name="Jung H.S."/>
            <person name="Baek J.H."/>
            <person name="Jeon C.O."/>
        </authorList>
    </citation>
    <scope>NUCLEOTIDE SEQUENCE</scope>
    <source>
        <strain evidence="7">SE-s28</strain>
    </source>
</reference>
<gene>
    <name evidence="7" type="ORF">G6047_02600</name>
</gene>
<dbReference type="Gene3D" id="3.40.30.10">
    <property type="entry name" value="Glutaredoxin"/>
    <property type="match status" value="1"/>
</dbReference>
<comment type="subcellular location">
    <subcellularLocation>
        <location evidence="1">Cell envelope</location>
    </subcellularLocation>
</comment>
<dbReference type="PANTHER" id="PTHR42852">
    <property type="entry name" value="THIOL:DISULFIDE INTERCHANGE PROTEIN DSBE"/>
    <property type="match status" value="1"/>
</dbReference>
<evidence type="ECO:0000256" key="2">
    <source>
        <dbReference type="ARBA" id="ARBA00022748"/>
    </source>
</evidence>
<protein>
    <submittedName>
        <fullName evidence="7">AhpC/TSA family protein</fullName>
    </submittedName>
</protein>
<keyword evidence="3" id="KW-1015">Disulfide bond</keyword>
<evidence type="ECO:0000259" key="6">
    <source>
        <dbReference type="PROSITE" id="PS51352"/>
    </source>
</evidence>
<dbReference type="Pfam" id="PF00578">
    <property type="entry name" value="AhpC-TSA"/>
    <property type="match status" value="1"/>
</dbReference>
<dbReference type="RefSeq" id="WP_169525918.1">
    <property type="nucleotide sequence ID" value="NZ_JAAMPU010000097.1"/>
</dbReference>
<evidence type="ECO:0000256" key="1">
    <source>
        <dbReference type="ARBA" id="ARBA00004196"/>
    </source>
</evidence>
<keyword evidence="4" id="KW-0676">Redox-active center</keyword>
<keyword evidence="2" id="KW-0201">Cytochrome c-type biogenesis</keyword>
<dbReference type="InterPro" id="IPR013766">
    <property type="entry name" value="Thioredoxin_domain"/>
</dbReference>
<dbReference type="GO" id="GO:0016209">
    <property type="term" value="F:antioxidant activity"/>
    <property type="evidence" value="ECO:0007669"/>
    <property type="project" value="InterPro"/>
</dbReference>
<feature type="domain" description="Thioredoxin" evidence="6">
    <location>
        <begin position="232"/>
        <end position="376"/>
    </location>
</feature>